<sequence>MERLRPAWIVALCAAVLLVSAWLPWLSSPAGHANAIGGKVGHIAVPPPGFGVGQLMVLLSSCLLVAAAMAARKVSPRAASVVALVLSAGLTALGVWYHVLYVHGPVVAAYGLYVGLVAAALAIVLSVLASVVAWRA</sequence>
<keyword evidence="1" id="KW-1133">Transmembrane helix</keyword>
<dbReference type="STRING" id="280871.TL10_00330"/>
<evidence type="ECO:0000313" key="3">
    <source>
        <dbReference type="Proteomes" id="UP000032221"/>
    </source>
</evidence>
<dbReference type="EMBL" id="JXST01000001">
    <property type="protein sequence ID" value="KIU18742.1"/>
    <property type="molecule type" value="Genomic_DNA"/>
</dbReference>
<keyword evidence="1" id="KW-0812">Transmembrane</keyword>
<feature type="transmembrane region" description="Helical" evidence="1">
    <location>
        <begin position="110"/>
        <end position="134"/>
    </location>
</feature>
<dbReference type="RefSeq" id="WP_043983939.1">
    <property type="nucleotide sequence ID" value="NZ_JXST01000001.1"/>
</dbReference>
<keyword evidence="1" id="KW-0472">Membrane</keyword>
<protein>
    <submittedName>
        <fullName evidence="2">Membrane protein</fullName>
    </submittedName>
</protein>
<dbReference type="AlphaFoldDB" id="A0A0D1LJJ3"/>
<gene>
    <name evidence="2" type="ORF">TL10_00330</name>
</gene>
<name>A0A0D1LJJ3_9MYCO</name>
<dbReference type="OrthoDB" id="4762605at2"/>
<accession>A0A0D1LJJ3</accession>
<reference evidence="2 3" key="1">
    <citation type="submission" date="2015-01" db="EMBL/GenBank/DDBJ databases">
        <title>Genome sequence of Mycobacterium llatzerense and Mycobacterium immunogenum recovered from brain abscess.</title>
        <authorList>
            <person name="Greninger A.L."/>
            <person name="Langelier C."/>
            <person name="Cunningham G."/>
            <person name="Chiu C.Y."/>
            <person name="Miller S."/>
        </authorList>
    </citation>
    <scope>NUCLEOTIDE SEQUENCE [LARGE SCALE GENOMIC DNA]</scope>
    <source>
        <strain evidence="2 3">CLUC14</strain>
    </source>
</reference>
<feature type="transmembrane region" description="Helical" evidence="1">
    <location>
        <begin position="51"/>
        <end position="71"/>
    </location>
</feature>
<dbReference type="PATRIC" id="fig|280871.6.peg.66"/>
<evidence type="ECO:0000313" key="2">
    <source>
        <dbReference type="EMBL" id="KIU18742.1"/>
    </source>
</evidence>
<evidence type="ECO:0000256" key="1">
    <source>
        <dbReference type="SAM" id="Phobius"/>
    </source>
</evidence>
<comment type="caution">
    <text evidence="2">The sequence shown here is derived from an EMBL/GenBank/DDBJ whole genome shotgun (WGS) entry which is preliminary data.</text>
</comment>
<organism evidence="2 3">
    <name type="scientific">Mycolicibacterium llatzerense</name>
    <dbReference type="NCBI Taxonomy" id="280871"/>
    <lineage>
        <taxon>Bacteria</taxon>
        <taxon>Bacillati</taxon>
        <taxon>Actinomycetota</taxon>
        <taxon>Actinomycetes</taxon>
        <taxon>Mycobacteriales</taxon>
        <taxon>Mycobacteriaceae</taxon>
        <taxon>Mycolicibacterium</taxon>
    </lineage>
</organism>
<keyword evidence="3" id="KW-1185">Reference proteome</keyword>
<feature type="transmembrane region" description="Helical" evidence="1">
    <location>
        <begin position="78"/>
        <end position="98"/>
    </location>
</feature>
<dbReference type="Proteomes" id="UP000032221">
    <property type="component" value="Unassembled WGS sequence"/>
</dbReference>
<proteinExistence type="predicted"/>